<dbReference type="InterPro" id="IPR004453">
    <property type="entry name" value="QueG"/>
</dbReference>
<dbReference type="PANTHER" id="PTHR30002">
    <property type="entry name" value="EPOXYQUEUOSINE REDUCTASE"/>
    <property type="match status" value="1"/>
</dbReference>
<dbReference type="AlphaFoldDB" id="A0A0A7FVB7"/>
<keyword evidence="6" id="KW-0560">Oxidoreductase</keyword>
<keyword evidence="8" id="KW-0411">Iron-sulfur</keyword>
<proteinExistence type="predicted"/>
<dbReference type="NCBIfam" id="TIGR00276">
    <property type="entry name" value="tRNA epoxyqueuosine(34) reductase QueG"/>
    <property type="match status" value="1"/>
</dbReference>
<keyword evidence="1" id="KW-0004">4Fe-4S</keyword>
<evidence type="ECO:0000256" key="1">
    <source>
        <dbReference type="ARBA" id="ARBA00022485"/>
    </source>
</evidence>
<dbReference type="HOGENOM" id="CLU_030790_2_1_9"/>
<sequence>MDKQEKIIEFCKSINLDLVGFIKCREFNELKEFYSERKELKLENEFEEADILKRINPKTYMEDGKTIISIAFPYNTGEKLCDNGFSIYTKGMDYHNAVHKYLENICEFIKSLGGECVAFTDSNCLPERHIAALAGVGFIGKNNMLITEKYGSYVFLGEIITDLEIYNEDKTTFHNIMEYSNCGECNICFNECPSKSINNFKRNPNICVSYLTQKKALNDKEINLINGRIFGCDSCQMKCPYNENVSFTNLKEFEVKDFMKNDNEDFIININNSLFKETFKTTSCGWRGKNTLIRNAMIRKKKFKNKELGNIKSESPYIKEYINILSKENS</sequence>
<dbReference type="GO" id="GO:0052693">
    <property type="term" value="F:epoxyqueuosine reductase activity"/>
    <property type="evidence" value="ECO:0007669"/>
    <property type="project" value="TreeGrafter"/>
</dbReference>
<evidence type="ECO:0000256" key="2">
    <source>
        <dbReference type="ARBA" id="ARBA00022490"/>
    </source>
</evidence>
<dbReference type="PANTHER" id="PTHR30002:SF4">
    <property type="entry name" value="EPOXYQUEUOSINE REDUCTASE"/>
    <property type="match status" value="1"/>
</dbReference>
<dbReference type="Proteomes" id="UP000030635">
    <property type="component" value="Chromosome"/>
</dbReference>
<dbReference type="EMBL" id="CP006905">
    <property type="protein sequence ID" value="AIY82855.1"/>
    <property type="molecule type" value="Genomic_DNA"/>
</dbReference>
<evidence type="ECO:0000256" key="4">
    <source>
        <dbReference type="ARBA" id="ARBA00022723"/>
    </source>
</evidence>
<dbReference type="KEGG" id="cbv:U729_357"/>
<dbReference type="GO" id="GO:0008616">
    <property type="term" value="P:tRNA queuosine(34) biosynthetic process"/>
    <property type="evidence" value="ECO:0007669"/>
    <property type="project" value="UniProtKB-KW"/>
</dbReference>
<evidence type="ECO:0000256" key="7">
    <source>
        <dbReference type="ARBA" id="ARBA00023004"/>
    </source>
</evidence>
<evidence type="ECO:0000256" key="6">
    <source>
        <dbReference type="ARBA" id="ARBA00023002"/>
    </source>
</evidence>
<dbReference type="PROSITE" id="PS00198">
    <property type="entry name" value="4FE4S_FER_1"/>
    <property type="match status" value="1"/>
</dbReference>
<keyword evidence="11" id="KW-1185">Reference proteome</keyword>
<dbReference type="SUPFAM" id="SSF54862">
    <property type="entry name" value="4Fe-4S ferredoxins"/>
    <property type="match status" value="1"/>
</dbReference>
<name>A0A0A7FVB7_9CLOT</name>
<dbReference type="Pfam" id="PF08331">
    <property type="entry name" value="QueG_DUF1730"/>
    <property type="match status" value="1"/>
</dbReference>
<evidence type="ECO:0000259" key="9">
    <source>
        <dbReference type="PROSITE" id="PS51379"/>
    </source>
</evidence>
<dbReference type="GO" id="GO:0051539">
    <property type="term" value="F:4 iron, 4 sulfur cluster binding"/>
    <property type="evidence" value="ECO:0007669"/>
    <property type="project" value="UniProtKB-KW"/>
</dbReference>
<evidence type="ECO:0000313" key="11">
    <source>
        <dbReference type="Proteomes" id="UP000030635"/>
    </source>
</evidence>
<dbReference type="STRING" id="1561.NPD11_2646"/>
<evidence type="ECO:0000313" key="10">
    <source>
        <dbReference type="EMBL" id="AIY82855.1"/>
    </source>
</evidence>
<feature type="domain" description="4Fe-4S ferredoxin-type" evidence="9">
    <location>
        <begin position="173"/>
        <end position="203"/>
    </location>
</feature>
<dbReference type="InterPro" id="IPR013542">
    <property type="entry name" value="QueG_DUF1730"/>
</dbReference>
<dbReference type="Pfam" id="PF13484">
    <property type="entry name" value="Fer4_16"/>
    <property type="match status" value="1"/>
</dbReference>
<dbReference type="eggNOG" id="COG1600">
    <property type="taxonomic scope" value="Bacteria"/>
</dbReference>
<keyword evidence="7" id="KW-0408">Iron</keyword>
<evidence type="ECO:0000256" key="3">
    <source>
        <dbReference type="ARBA" id="ARBA00022694"/>
    </source>
</evidence>
<reference evidence="10 11" key="1">
    <citation type="journal article" date="2015" name="Infect. Genet. Evol.">
        <title>Genomic sequences of six botulinum neurotoxin-producing strains representing three clostridial species illustrate the mobility and diversity of botulinum neurotoxin genes.</title>
        <authorList>
            <person name="Smith T.J."/>
            <person name="Hill K.K."/>
            <person name="Xie G."/>
            <person name="Foley B.T."/>
            <person name="Williamson C.H."/>
            <person name="Foster J.T."/>
            <person name="Johnson S.L."/>
            <person name="Chertkov O."/>
            <person name="Teshima H."/>
            <person name="Gibbons H.S."/>
            <person name="Johnsky L.A."/>
            <person name="Karavis M.A."/>
            <person name="Smith L.A."/>
        </authorList>
    </citation>
    <scope>NUCLEOTIDE SEQUENCE [LARGE SCALE GENOMIC DNA]</scope>
    <source>
        <strain evidence="10">Sullivan</strain>
    </source>
</reference>
<protein>
    <submittedName>
        <fullName evidence="10">Epoxyqueuosine reductase</fullName>
    </submittedName>
</protein>
<keyword evidence="2" id="KW-0963">Cytoplasm</keyword>
<dbReference type="InterPro" id="IPR017900">
    <property type="entry name" value="4Fe4S_Fe_S_CS"/>
</dbReference>
<evidence type="ECO:0000256" key="5">
    <source>
        <dbReference type="ARBA" id="ARBA00022785"/>
    </source>
</evidence>
<keyword evidence="5" id="KW-0671">Queuosine biosynthesis</keyword>
<dbReference type="OrthoDB" id="9784571at2"/>
<organism evidence="10 11">
    <name type="scientific">Clostridium baratii str. Sullivan</name>
    <dbReference type="NCBI Taxonomy" id="1415775"/>
    <lineage>
        <taxon>Bacteria</taxon>
        <taxon>Bacillati</taxon>
        <taxon>Bacillota</taxon>
        <taxon>Clostridia</taxon>
        <taxon>Eubacteriales</taxon>
        <taxon>Clostridiaceae</taxon>
        <taxon>Clostridium</taxon>
    </lineage>
</organism>
<accession>A0A0A7FVB7</accession>
<dbReference type="PROSITE" id="PS51379">
    <property type="entry name" value="4FE4S_FER_2"/>
    <property type="match status" value="1"/>
</dbReference>
<dbReference type="InterPro" id="IPR017896">
    <property type="entry name" value="4Fe4S_Fe-S-bd"/>
</dbReference>
<dbReference type="RefSeq" id="WP_039311209.1">
    <property type="nucleotide sequence ID" value="NZ_CP006905.1"/>
</dbReference>
<gene>
    <name evidence="10" type="primary">queG</name>
    <name evidence="10" type="ORF">U729_357</name>
</gene>
<keyword evidence="3" id="KW-0819">tRNA processing</keyword>
<evidence type="ECO:0000256" key="8">
    <source>
        <dbReference type="ARBA" id="ARBA00023014"/>
    </source>
</evidence>
<keyword evidence="4" id="KW-0479">Metal-binding</keyword>
<dbReference type="GO" id="GO:0046872">
    <property type="term" value="F:metal ion binding"/>
    <property type="evidence" value="ECO:0007669"/>
    <property type="project" value="UniProtKB-KW"/>
</dbReference>